<keyword evidence="2" id="KW-1185">Reference proteome</keyword>
<name>A0AAN6BYV4_FUSAU</name>
<dbReference type="AlphaFoldDB" id="A0AAN6BYV4"/>
<accession>A0AAN6BYV4</accession>
<protein>
    <submittedName>
        <fullName evidence="1">Uncharacterized protein</fullName>
    </submittedName>
</protein>
<proteinExistence type="predicted"/>
<gene>
    <name evidence="1" type="ORF">FAUST_7079</name>
</gene>
<evidence type="ECO:0000313" key="2">
    <source>
        <dbReference type="Proteomes" id="UP000537989"/>
    </source>
</evidence>
<organism evidence="1 2">
    <name type="scientific">Fusarium austroamericanum</name>
    <dbReference type="NCBI Taxonomy" id="282268"/>
    <lineage>
        <taxon>Eukaryota</taxon>
        <taxon>Fungi</taxon>
        <taxon>Dikarya</taxon>
        <taxon>Ascomycota</taxon>
        <taxon>Pezizomycotina</taxon>
        <taxon>Sordariomycetes</taxon>
        <taxon>Hypocreomycetidae</taxon>
        <taxon>Hypocreales</taxon>
        <taxon>Nectriaceae</taxon>
        <taxon>Fusarium</taxon>
    </lineage>
</organism>
<reference evidence="1 2" key="1">
    <citation type="submission" date="2020-02" db="EMBL/GenBank/DDBJ databases">
        <title>Identification and distribution of gene clusters putatively required for synthesis of sphingolipid metabolism inhibitors in phylogenetically diverse species of the filamentous fungus Fusarium.</title>
        <authorList>
            <person name="Kim H.-S."/>
            <person name="Busman M."/>
            <person name="Brown D.W."/>
            <person name="Divon H."/>
            <person name="Uhlig S."/>
            <person name="Proctor R.H."/>
        </authorList>
    </citation>
    <scope>NUCLEOTIDE SEQUENCE [LARGE SCALE GENOMIC DNA]</scope>
    <source>
        <strain evidence="1 2">NRRL 2903</strain>
    </source>
</reference>
<dbReference type="Proteomes" id="UP000537989">
    <property type="component" value="Unassembled WGS sequence"/>
</dbReference>
<sequence length="69" mass="8062">MAPIVIRWDDPEKWENTREQVYLLLEKHTGRREYPETRSLPPFIVGIDMPQEGIDELNALDGVKAQIQD</sequence>
<dbReference type="EMBL" id="JAAMOD010000200">
    <property type="protein sequence ID" value="KAF5235469.1"/>
    <property type="molecule type" value="Genomic_DNA"/>
</dbReference>
<comment type="caution">
    <text evidence="1">The sequence shown here is derived from an EMBL/GenBank/DDBJ whole genome shotgun (WGS) entry which is preliminary data.</text>
</comment>
<evidence type="ECO:0000313" key="1">
    <source>
        <dbReference type="EMBL" id="KAF5235469.1"/>
    </source>
</evidence>